<organism evidence="2 3">
    <name type="scientific">Nepenthes gracilis</name>
    <name type="common">Slender pitcher plant</name>
    <dbReference type="NCBI Taxonomy" id="150966"/>
    <lineage>
        <taxon>Eukaryota</taxon>
        <taxon>Viridiplantae</taxon>
        <taxon>Streptophyta</taxon>
        <taxon>Embryophyta</taxon>
        <taxon>Tracheophyta</taxon>
        <taxon>Spermatophyta</taxon>
        <taxon>Magnoliopsida</taxon>
        <taxon>eudicotyledons</taxon>
        <taxon>Gunneridae</taxon>
        <taxon>Pentapetalae</taxon>
        <taxon>Caryophyllales</taxon>
        <taxon>Nepenthaceae</taxon>
        <taxon>Nepenthes</taxon>
    </lineage>
</organism>
<gene>
    <name evidence="2" type="ORF">Nepgr_023963</name>
</gene>
<evidence type="ECO:0000313" key="3">
    <source>
        <dbReference type="Proteomes" id="UP001279734"/>
    </source>
</evidence>
<evidence type="ECO:0000256" key="1">
    <source>
        <dbReference type="SAM" id="MobiDB-lite"/>
    </source>
</evidence>
<name>A0AAD3T3F9_NEPGR</name>
<accession>A0AAD3T3F9</accession>
<reference evidence="2" key="1">
    <citation type="submission" date="2023-05" db="EMBL/GenBank/DDBJ databases">
        <title>Nepenthes gracilis genome sequencing.</title>
        <authorList>
            <person name="Fukushima K."/>
        </authorList>
    </citation>
    <scope>NUCLEOTIDE SEQUENCE</scope>
    <source>
        <strain evidence="2">SING2019-196</strain>
    </source>
</reference>
<keyword evidence="3" id="KW-1185">Reference proteome</keyword>
<protein>
    <submittedName>
        <fullName evidence="2">Uncharacterized protein</fullName>
    </submittedName>
</protein>
<dbReference type="EMBL" id="BSYO01000024">
    <property type="protein sequence ID" value="GMH22120.1"/>
    <property type="molecule type" value="Genomic_DNA"/>
</dbReference>
<dbReference type="Proteomes" id="UP001279734">
    <property type="component" value="Unassembled WGS sequence"/>
</dbReference>
<feature type="compositionally biased region" description="Basic and acidic residues" evidence="1">
    <location>
        <begin position="88"/>
        <end position="99"/>
    </location>
</feature>
<evidence type="ECO:0000313" key="2">
    <source>
        <dbReference type="EMBL" id="GMH22120.1"/>
    </source>
</evidence>
<proteinExistence type="predicted"/>
<comment type="caution">
    <text evidence="2">The sequence shown here is derived from an EMBL/GenBank/DDBJ whole genome shotgun (WGS) entry which is preliminary data.</text>
</comment>
<feature type="region of interest" description="Disordered" evidence="1">
    <location>
        <begin position="51"/>
        <end position="99"/>
    </location>
</feature>
<sequence length="117" mass="12788">MPSKPPQSGACDLERCKGGVLLRNRVFAQMAQSGDTNVVFEDSSLINPLTLLRQPRDDTSRNGSSSALPAAFHPLSSSTTQGHQGPKQHTELKSVQRKQQECTIGVHSKKWEHVALL</sequence>
<dbReference type="AlphaFoldDB" id="A0AAD3T3F9"/>